<comment type="similarity">
    <text evidence="2 10">Belongs to the glutamate--cysteine ligase type 3 family.</text>
</comment>
<name>A0ABQ7JCC4_9APIC</name>
<evidence type="ECO:0000256" key="2">
    <source>
        <dbReference type="ARBA" id="ARBA00008100"/>
    </source>
</evidence>
<organism evidence="11 12">
    <name type="scientific">Cardiosporidium cionae</name>
    <dbReference type="NCBI Taxonomy" id="476202"/>
    <lineage>
        <taxon>Eukaryota</taxon>
        <taxon>Sar</taxon>
        <taxon>Alveolata</taxon>
        <taxon>Apicomplexa</taxon>
        <taxon>Aconoidasida</taxon>
        <taxon>Nephromycida</taxon>
        <taxon>Cardiosporidium</taxon>
    </lineage>
</organism>
<keyword evidence="4 10" id="KW-0436">Ligase</keyword>
<evidence type="ECO:0000256" key="9">
    <source>
        <dbReference type="ARBA" id="ARBA00032122"/>
    </source>
</evidence>
<reference evidence="11 12" key="1">
    <citation type="journal article" date="2020" name="bioRxiv">
        <title>Metabolic contributions of an alphaproteobacterial endosymbiont in the apicomplexan Cardiosporidium cionae.</title>
        <authorList>
            <person name="Hunter E.S."/>
            <person name="Paight C.J."/>
            <person name="Lane C.E."/>
        </authorList>
    </citation>
    <scope>NUCLEOTIDE SEQUENCE [LARGE SCALE GENOMIC DNA]</scope>
    <source>
        <strain evidence="11">ESH_2018</strain>
    </source>
</reference>
<evidence type="ECO:0000256" key="8">
    <source>
        <dbReference type="ARBA" id="ARBA00030585"/>
    </source>
</evidence>
<comment type="pathway">
    <text evidence="1 10">Sulfur metabolism; glutathione biosynthesis; glutathione from L-cysteine and L-glutamate: step 1/2.</text>
</comment>
<keyword evidence="5 10" id="KW-0317">Glutathione biosynthesis</keyword>
<comment type="caution">
    <text evidence="11">The sequence shown here is derived from an EMBL/GenBank/DDBJ whole genome shotgun (WGS) entry which is preliminary data.</text>
</comment>
<evidence type="ECO:0000256" key="7">
    <source>
        <dbReference type="ARBA" id="ARBA00022840"/>
    </source>
</evidence>
<sequence length="289" mass="33173">GKSLDWKKDLEILDFIKEAGVEQFIALFQRHAGRSDPPESIKWGEEIEFLLVQFDDDRREAYVYPQAPAIINRLEQMERCMPETTTAHGTSWHDEYSSFAVEAVPRNPYPLDLNSVLLLQKSMCYRRWKLKTVVPVDVDVSSLSSFPLLGSSVFLKDTKEKQKHRVANSLFLPDEIISSHPRFSSLTRNIYLRRGKKVQIFVPLYIDENTHLIEWDSADSFNQQKSKCAISPENDTDITQSNPVQNSIYMDAMGFGMGMGCCQATYMCNGISSARYLYDQFCVLSPLWL</sequence>
<evidence type="ECO:0000256" key="10">
    <source>
        <dbReference type="RuleBase" id="RU367135"/>
    </source>
</evidence>
<keyword evidence="7 10" id="KW-0067">ATP-binding</keyword>
<keyword evidence="6 10" id="KW-0547">Nucleotide-binding</keyword>
<dbReference type="InterPro" id="IPR014746">
    <property type="entry name" value="Gln_synth/guanido_kin_cat_dom"/>
</dbReference>
<gene>
    <name evidence="11" type="ORF">IE077_001741</name>
</gene>
<keyword evidence="12" id="KW-1185">Reference proteome</keyword>
<evidence type="ECO:0000256" key="1">
    <source>
        <dbReference type="ARBA" id="ARBA00005006"/>
    </source>
</evidence>
<feature type="non-terminal residue" evidence="11">
    <location>
        <position position="1"/>
    </location>
</feature>
<feature type="non-terminal residue" evidence="11">
    <location>
        <position position="289"/>
    </location>
</feature>
<dbReference type="Pfam" id="PF03074">
    <property type="entry name" value="GCS"/>
    <property type="match status" value="1"/>
</dbReference>
<dbReference type="Proteomes" id="UP000823046">
    <property type="component" value="Unassembled WGS sequence"/>
</dbReference>
<dbReference type="GO" id="GO:0016874">
    <property type="term" value="F:ligase activity"/>
    <property type="evidence" value="ECO:0007669"/>
    <property type="project" value="UniProtKB-KW"/>
</dbReference>
<dbReference type="EC" id="6.3.2.2" evidence="3 10"/>
<evidence type="ECO:0000256" key="6">
    <source>
        <dbReference type="ARBA" id="ARBA00022741"/>
    </source>
</evidence>
<dbReference type="SUPFAM" id="SSF55931">
    <property type="entry name" value="Glutamine synthetase/guanido kinase"/>
    <property type="match status" value="1"/>
</dbReference>
<dbReference type="PANTHER" id="PTHR11164">
    <property type="entry name" value="GLUTAMATE CYSTEINE LIGASE"/>
    <property type="match status" value="1"/>
</dbReference>
<evidence type="ECO:0000313" key="11">
    <source>
        <dbReference type="EMBL" id="KAF8821676.1"/>
    </source>
</evidence>
<proteinExistence type="inferred from homology"/>
<evidence type="ECO:0000256" key="5">
    <source>
        <dbReference type="ARBA" id="ARBA00022684"/>
    </source>
</evidence>
<protein>
    <recommendedName>
        <fullName evidence="3 10">Glutamate--cysteine ligase</fullName>
        <ecNumber evidence="3 10">6.3.2.2</ecNumber>
    </recommendedName>
    <alternativeName>
        <fullName evidence="9 10">Gamma-ECS</fullName>
    </alternativeName>
    <alternativeName>
        <fullName evidence="8 10">Gamma-glutamylcysteine synthetase</fullName>
    </alternativeName>
</protein>
<dbReference type="EMBL" id="JADAQX010000147">
    <property type="protein sequence ID" value="KAF8821676.1"/>
    <property type="molecule type" value="Genomic_DNA"/>
</dbReference>
<evidence type="ECO:0000256" key="3">
    <source>
        <dbReference type="ARBA" id="ARBA00012220"/>
    </source>
</evidence>
<dbReference type="Gene3D" id="3.30.590.50">
    <property type="match status" value="1"/>
</dbReference>
<dbReference type="PANTHER" id="PTHR11164:SF0">
    <property type="entry name" value="GLUTAMATE--CYSTEINE LIGASE CATALYTIC SUBUNIT"/>
    <property type="match status" value="1"/>
</dbReference>
<comment type="catalytic activity">
    <reaction evidence="10">
        <text>L-cysteine + L-glutamate + ATP = gamma-L-glutamyl-L-cysteine + ADP + phosphate + H(+)</text>
        <dbReference type="Rhea" id="RHEA:13285"/>
        <dbReference type="ChEBI" id="CHEBI:15378"/>
        <dbReference type="ChEBI" id="CHEBI:29985"/>
        <dbReference type="ChEBI" id="CHEBI:30616"/>
        <dbReference type="ChEBI" id="CHEBI:35235"/>
        <dbReference type="ChEBI" id="CHEBI:43474"/>
        <dbReference type="ChEBI" id="CHEBI:58173"/>
        <dbReference type="ChEBI" id="CHEBI:456216"/>
        <dbReference type="EC" id="6.3.2.2"/>
    </reaction>
</comment>
<evidence type="ECO:0000313" key="12">
    <source>
        <dbReference type="Proteomes" id="UP000823046"/>
    </source>
</evidence>
<accession>A0ABQ7JCC4</accession>
<evidence type="ECO:0000256" key="4">
    <source>
        <dbReference type="ARBA" id="ARBA00022598"/>
    </source>
</evidence>
<dbReference type="InterPro" id="IPR004308">
    <property type="entry name" value="GCS"/>
</dbReference>